<dbReference type="Proteomes" id="UP000664417">
    <property type="component" value="Unassembled WGS sequence"/>
</dbReference>
<name>A0A8J7QEQ9_9BACT</name>
<keyword evidence="15" id="KW-1185">Reference proteome</keyword>
<dbReference type="GO" id="GO:0006508">
    <property type="term" value="P:proteolysis"/>
    <property type="evidence" value="ECO:0007669"/>
    <property type="project" value="InterPro"/>
</dbReference>
<dbReference type="PROSITE" id="PS50929">
    <property type="entry name" value="ABC_TM1F"/>
    <property type="match status" value="1"/>
</dbReference>
<evidence type="ECO:0000256" key="5">
    <source>
        <dbReference type="ARBA" id="ARBA00022927"/>
    </source>
</evidence>
<keyword evidence="6 10" id="KW-1133">Transmembrane helix</keyword>
<feature type="transmembrane region" description="Helical" evidence="10">
    <location>
        <begin position="421"/>
        <end position="443"/>
    </location>
</feature>
<dbReference type="SUPFAM" id="SSF90123">
    <property type="entry name" value="ABC transporter transmembrane region"/>
    <property type="match status" value="1"/>
</dbReference>
<dbReference type="EMBL" id="JAFREP010000011">
    <property type="protein sequence ID" value="MBO1319436.1"/>
    <property type="molecule type" value="Genomic_DNA"/>
</dbReference>
<dbReference type="GO" id="GO:0015031">
    <property type="term" value="P:protein transport"/>
    <property type="evidence" value="ECO:0007669"/>
    <property type="project" value="UniProtKB-KW"/>
</dbReference>
<organism evidence="14 15">
    <name type="scientific">Acanthopleuribacter pedis</name>
    <dbReference type="NCBI Taxonomy" id="442870"/>
    <lineage>
        <taxon>Bacteria</taxon>
        <taxon>Pseudomonadati</taxon>
        <taxon>Acidobacteriota</taxon>
        <taxon>Holophagae</taxon>
        <taxon>Acanthopleuribacterales</taxon>
        <taxon>Acanthopleuribacteraceae</taxon>
        <taxon>Acanthopleuribacter</taxon>
    </lineage>
</organism>
<feature type="domain" description="ABC transmembrane type-1" evidence="12">
    <location>
        <begin position="310"/>
        <end position="551"/>
    </location>
</feature>
<dbReference type="SUPFAM" id="SSF52540">
    <property type="entry name" value="P-loop containing nucleoside triphosphate hydrolases"/>
    <property type="match status" value="1"/>
</dbReference>
<evidence type="ECO:0000256" key="2">
    <source>
        <dbReference type="ARBA" id="ARBA00022692"/>
    </source>
</evidence>
<dbReference type="GO" id="GO:0043213">
    <property type="term" value="P:bacteriocin transport"/>
    <property type="evidence" value="ECO:0007669"/>
    <property type="project" value="UniProtKB-KW"/>
</dbReference>
<keyword evidence="7 10" id="KW-0472">Membrane</keyword>
<feature type="transmembrane region" description="Helical" evidence="10">
    <location>
        <begin position="350"/>
        <end position="371"/>
    </location>
</feature>
<comment type="caution">
    <text evidence="14">The sequence shown here is derived from an EMBL/GenBank/DDBJ whole genome shotgun (WGS) entry which is preliminary data.</text>
</comment>
<protein>
    <submittedName>
        <fullName evidence="14">ATP-binding cassette domain-containing protein</fullName>
    </submittedName>
</protein>
<dbReference type="PANTHER" id="PTHR24221:SF654">
    <property type="entry name" value="ATP-BINDING CASSETTE SUB-FAMILY B MEMBER 6"/>
    <property type="match status" value="1"/>
</dbReference>
<evidence type="ECO:0000259" key="11">
    <source>
        <dbReference type="PROSITE" id="PS50893"/>
    </source>
</evidence>
<dbReference type="GO" id="GO:0005524">
    <property type="term" value="F:ATP binding"/>
    <property type="evidence" value="ECO:0007669"/>
    <property type="project" value="UniProtKB-KW"/>
</dbReference>
<dbReference type="GO" id="GO:0016887">
    <property type="term" value="F:ATP hydrolysis activity"/>
    <property type="evidence" value="ECO:0007669"/>
    <property type="project" value="InterPro"/>
</dbReference>
<dbReference type="Gene3D" id="3.90.70.10">
    <property type="entry name" value="Cysteine proteinases"/>
    <property type="match status" value="1"/>
</dbReference>
<dbReference type="AlphaFoldDB" id="A0A8J7QEQ9"/>
<keyword evidence="4 14" id="KW-0067">ATP-binding</keyword>
<dbReference type="InterPro" id="IPR003593">
    <property type="entry name" value="AAA+_ATPase"/>
</dbReference>
<evidence type="ECO:0000256" key="1">
    <source>
        <dbReference type="ARBA" id="ARBA00004651"/>
    </source>
</evidence>
<feature type="domain" description="Peptidase C39" evidence="13">
    <location>
        <begin position="14"/>
        <end position="140"/>
    </location>
</feature>
<accession>A0A8J7QEQ9</accession>
<evidence type="ECO:0000256" key="7">
    <source>
        <dbReference type="ARBA" id="ARBA00023136"/>
    </source>
</evidence>
<dbReference type="InterPro" id="IPR039421">
    <property type="entry name" value="Type_1_exporter"/>
</dbReference>
<dbReference type="Pfam" id="PF00005">
    <property type="entry name" value="ABC_tran"/>
    <property type="match status" value="1"/>
</dbReference>
<evidence type="ECO:0000256" key="10">
    <source>
        <dbReference type="SAM" id="Phobius"/>
    </source>
</evidence>
<dbReference type="PANTHER" id="PTHR24221">
    <property type="entry name" value="ATP-BINDING CASSETTE SUB-FAMILY B"/>
    <property type="match status" value="1"/>
</dbReference>
<dbReference type="GO" id="GO:0005886">
    <property type="term" value="C:plasma membrane"/>
    <property type="evidence" value="ECO:0007669"/>
    <property type="project" value="UniProtKB-SubCell"/>
</dbReference>
<keyword evidence="5" id="KW-0813">Transport</keyword>
<evidence type="ECO:0000313" key="15">
    <source>
        <dbReference type="Proteomes" id="UP000664417"/>
    </source>
</evidence>
<gene>
    <name evidence="14" type="ORF">J3U88_13260</name>
</gene>
<evidence type="ECO:0000256" key="8">
    <source>
        <dbReference type="ARBA" id="ARBA00043264"/>
    </source>
</evidence>
<feature type="transmembrane region" description="Helical" evidence="10">
    <location>
        <begin position="449"/>
        <end position="468"/>
    </location>
</feature>
<dbReference type="Gene3D" id="3.40.50.300">
    <property type="entry name" value="P-loop containing nucleotide triphosphate hydrolases"/>
    <property type="match status" value="1"/>
</dbReference>
<evidence type="ECO:0000256" key="6">
    <source>
        <dbReference type="ARBA" id="ARBA00022989"/>
    </source>
</evidence>
<keyword evidence="8" id="KW-0080">Bacteriocin transport</keyword>
<evidence type="ECO:0000256" key="9">
    <source>
        <dbReference type="SAM" id="MobiDB-lite"/>
    </source>
</evidence>
<comment type="subcellular location">
    <subcellularLocation>
        <location evidence="1">Cell membrane</location>
        <topology evidence="1">Multi-pass membrane protein</topology>
    </subcellularLocation>
</comment>
<reference evidence="14" key="1">
    <citation type="submission" date="2021-03" db="EMBL/GenBank/DDBJ databases">
        <authorList>
            <person name="Wang G."/>
        </authorList>
    </citation>
    <scope>NUCLEOTIDE SEQUENCE</scope>
    <source>
        <strain evidence="14">KCTC 12899</strain>
    </source>
</reference>
<dbReference type="InterPro" id="IPR027417">
    <property type="entry name" value="P-loop_NTPase"/>
</dbReference>
<evidence type="ECO:0000256" key="3">
    <source>
        <dbReference type="ARBA" id="ARBA00022741"/>
    </source>
</evidence>
<dbReference type="SMART" id="SM00382">
    <property type="entry name" value="AAA"/>
    <property type="match status" value="1"/>
</dbReference>
<proteinExistence type="predicted"/>
<feature type="transmembrane region" description="Helical" evidence="10">
    <location>
        <begin position="308"/>
        <end position="330"/>
    </location>
</feature>
<evidence type="ECO:0000259" key="12">
    <source>
        <dbReference type="PROSITE" id="PS50929"/>
    </source>
</evidence>
<dbReference type="GO" id="GO:0008233">
    <property type="term" value="F:peptidase activity"/>
    <property type="evidence" value="ECO:0007669"/>
    <property type="project" value="InterPro"/>
</dbReference>
<dbReference type="GO" id="GO:0034040">
    <property type="term" value="F:ATPase-coupled lipid transmembrane transporter activity"/>
    <property type="evidence" value="ECO:0007669"/>
    <property type="project" value="TreeGrafter"/>
</dbReference>
<dbReference type="PROSITE" id="PS50893">
    <property type="entry name" value="ABC_TRANSPORTER_2"/>
    <property type="match status" value="1"/>
</dbReference>
<dbReference type="InterPro" id="IPR003439">
    <property type="entry name" value="ABC_transporter-like_ATP-bd"/>
</dbReference>
<feature type="region of interest" description="Disordered" evidence="9">
    <location>
        <begin position="937"/>
        <end position="985"/>
    </location>
</feature>
<dbReference type="RefSeq" id="WP_207859273.1">
    <property type="nucleotide sequence ID" value="NZ_JAFREP010000011.1"/>
</dbReference>
<sequence>MSRARRFLIPEVIQTSAMDCGPASLKAVLAGFGINAAYDRLREACNTEVDGTSVDTIQAVAAKLGLEADQLMLPVDHLLTQPQRLLPALVVLRLPQGLPHFAVIWRKLGSYLLMMDPAKGRRWVHQDRLAEELYIHRAVVGAEDWREWAGGEGSLDTLRGSMRTLGCREHAVEALIATAVADASWFSLACLDAARRMVYLMVRAGALKRGAEAARMLDHLFHSGLSDGDRGRTIPIHYWSVRETVDDADYLGLDGAVLVTFAKAEAAPEPAPTESSVDATTAAVLSEDDSQRPMRHVLRLLRRDGFGILWLVGFGLLFAAVGVLLEALLFRALLTLGVGSDVGERLGTMTALLVFLFALLCLQLPIFDAILRLGRHLEVRLRLAILHKIPWLGDRYFHSRPTSDLAERAHRLMQVRDLPTLAGQGVAVVGNLLVTAAGMIWLAPRYAPLIGLLAVVAVHGPFCALSFLTETDLKVRTYLGSMGTFYLDALSGLVPIKAHGAERAVRTEHEGLVTAWARAAKRFLWQSVALDTLQRTLLTALTTVLVVGALLDGAQGGDLLLIYWALNVPMYGEQIAELVRRFPAYRNVTLRLLEPLGAPGAPPPATEVPAASAAAGGPEVRFEQVALHLGGRPVIHGCSLTVAAGEHIAVVGASGAGKSSLVGLLLGWSEPSAGRILLDGAPLTAAGFEAWRAQTAWVDGSVCLWNRSLEENIRYGTDNSAPPLDLLRQADLTELLETLPDGYHTALGEAGGLLSGGEGQRVRLARAFARPNARCVILDEPFRGLDQSKREHLFEQARDLWSHATMFCITHEVRAAARFPRVLVMDAGRVVEDGAPERLLADADSRFAALMRQELQTQAFHFDNRSAWRKWRLVEGRLLEPQRACMPHEDASLEAESLVRTKMTTKRKRRKRMGFMLRGRTPCEQCGLARIAHEDSSREAESLVSTKMTTKRKRSRADLRRSSAPSRIARLSKADGRTPRNRMGFMLRGRTPCEQCGLKVPAWKN</sequence>
<evidence type="ECO:0000313" key="14">
    <source>
        <dbReference type="EMBL" id="MBO1319436.1"/>
    </source>
</evidence>
<dbReference type="PROSITE" id="PS50990">
    <property type="entry name" value="PEPTIDASE_C39"/>
    <property type="match status" value="1"/>
</dbReference>
<dbReference type="GO" id="GO:0140359">
    <property type="term" value="F:ABC-type transporter activity"/>
    <property type="evidence" value="ECO:0007669"/>
    <property type="project" value="InterPro"/>
</dbReference>
<dbReference type="Pfam" id="PF03412">
    <property type="entry name" value="Peptidase_C39"/>
    <property type="match status" value="1"/>
</dbReference>
<keyword evidence="2 10" id="KW-0812">Transmembrane</keyword>
<dbReference type="InterPro" id="IPR036640">
    <property type="entry name" value="ABC1_TM_sf"/>
</dbReference>
<feature type="domain" description="ABC transporter" evidence="11">
    <location>
        <begin position="620"/>
        <end position="852"/>
    </location>
</feature>
<evidence type="ECO:0000256" key="4">
    <source>
        <dbReference type="ARBA" id="ARBA00022840"/>
    </source>
</evidence>
<dbReference type="Gene3D" id="1.20.1560.10">
    <property type="entry name" value="ABC transporter type 1, transmembrane domain"/>
    <property type="match status" value="1"/>
</dbReference>
<dbReference type="InterPro" id="IPR011527">
    <property type="entry name" value="ABC1_TM_dom"/>
</dbReference>
<evidence type="ECO:0000259" key="13">
    <source>
        <dbReference type="PROSITE" id="PS50990"/>
    </source>
</evidence>
<keyword evidence="5" id="KW-0653">Protein transport</keyword>
<dbReference type="InterPro" id="IPR005074">
    <property type="entry name" value="Peptidase_C39"/>
</dbReference>
<keyword evidence="3" id="KW-0547">Nucleotide-binding</keyword>